<dbReference type="Gene3D" id="3.40.50.1010">
    <property type="entry name" value="5'-nuclease"/>
    <property type="match status" value="1"/>
</dbReference>
<keyword evidence="7 11" id="KW-0238">DNA-binding</keyword>
<dbReference type="Gene3D" id="1.20.1060.10">
    <property type="entry name" value="Taq DNA Polymerase, Chain T, domain 4"/>
    <property type="match status" value="1"/>
</dbReference>
<dbReference type="NCBIfam" id="NF004397">
    <property type="entry name" value="PRK05755.1"/>
    <property type="match status" value="1"/>
</dbReference>
<dbReference type="SUPFAM" id="SSF56672">
    <property type="entry name" value="DNA/RNA polymerases"/>
    <property type="match status" value="1"/>
</dbReference>
<evidence type="ECO:0000256" key="5">
    <source>
        <dbReference type="ARBA" id="ARBA00022763"/>
    </source>
</evidence>
<dbReference type="GO" id="GO:0006302">
    <property type="term" value="P:double-strand break repair"/>
    <property type="evidence" value="ECO:0007669"/>
    <property type="project" value="TreeGrafter"/>
</dbReference>
<dbReference type="Gene3D" id="1.10.150.20">
    <property type="entry name" value="5' to 3' exonuclease, C-terminal subdomain"/>
    <property type="match status" value="2"/>
</dbReference>
<dbReference type="FunFam" id="1.20.1060.10:FF:000001">
    <property type="entry name" value="DNA polymerase I"/>
    <property type="match status" value="1"/>
</dbReference>
<evidence type="ECO:0000256" key="3">
    <source>
        <dbReference type="ARBA" id="ARBA00022695"/>
    </source>
</evidence>
<evidence type="ECO:0000256" key="11">
    <source>
        <dbReference type="RuleBase" id="RU004460"/>
    </source>
</evidence>
<evidence type="ECO:0000259" key="13">
    <source>
        <dbReference type="SMART" id="SM00475"/>
    </source>
</evidence>
<comment type="similarity">
    <text evidence="1 11">Belongs to the DNA polymerase type-A family.</text>
</comment>
<evidence type="ECO:0000256" key="10">
    <source>
        <dbReference type="NCBIfam" id="TIGR00593"/>
    </source>
</evidence>
<dbReference type="FunFam" id="1.10.150.20:FF:000003">
    <property type="entry name" value="DNA polymerase I"/>
    <property type="match status" value="1"/>
</dbReference>
<comment type="catalytic activity">
    <reaction evidence="9 11">
        <text>DNA(n) + a 2'-deoxyribonucleoside 5'-triphosphate = DNA(n+1) + diphosphate</text>
        <dbReference type="Rhea" id="RHEA:22508"/>
        <dbReference type="Rhea" id="RHEA-COMP:17339"/>
        <dbReference type="Rhea" id="RHEA-COMP:17340"/>
        <dbReference type="ChEBI" id="CHEBI:33019"/>
        <dbReference type="ChEBI" id="CHEBI:61560"/>
        <dbReference type="ChEBI" id="CHEBI:173112"/>
        <dbReference type="EC" id="2.7.7.7"/>
    </reaction>
</comment>
<keyword evidence="5 11" id="KW-0227">DNA damage</keyword>
<dbReference type="CDD" id="cd09859">
    <property type="entry name" value="PIN_53EXO"/>
    <property type="match status" value="1"/>
</dbReference>
<evidence type="ECO:0000256" key="6">
    <source>
        <dbReference type="ARBA" id="ARBA00022932"/>
    </source>
</evidence>
<keyword evidence="12" id="KW-0175">Coiled coil</keyword>
<evidence type="ECO:0000256" key="7">
    <source>
        <dbReference type="ARBA" id="ARBA00023125"/>
    </source>
</evidence>
<dbReference type="InterPro" id="IPR008918">
    <property type="entry name" value="HhH2"/>
</dbReference>
<sequence>MKYIIIDSNAIIHRAFHALPPFTAPDGSPTGAVYGFTSILIKILKDLKPDYVLAAFDTAAPTFRHIAYEKYKAQREKAPDELYAQFPKTKEVLGAFNIPILEKDGFEADDIIGTLAKKIPQEDKTAEIIIVTGDMDTFQLVNKNVSVFTMRRGITDTVLYDERAVRERFGFGPETMIDYKALRGDPSDNIPGVKGIGEKTATELLKKYKKLENIYKLLKKKKLKESASLLEKLKASENEAILSKNLATINTAVTLKISLQNLPHPQTGATPEIKAVLEKFGFRSLLARLTGEKKEVKKEEQKQALPFSAMSPTANLKTADGPQLQKLFQAKQIAIIFDETNGLLLISDGKNVFKTNAKDIARIEKTVLENCQKIIFDAKPLIKEFKKQHGILLENNFFDLKIAGFLLYIDTREITPERLISVYLAEITASQPEELIKKFFQLREILEKKLKEENAWFVFSEIESPLISILSQMENKGIKIDTAHLKKAASFFKKNLDKLTGEIYKEAGEEFNINSPQQLSEILFTKLGVSADNKKIKRTGGGKLSTNQEQLLELQNFHPIIKKIIEYREIAKLKTTYSDTLPELISKDGRIHTTFGQTGTVTGRMSSRDPNLQNVPIKTPLGKEIRRAFVAEKGFIFASFDYSQLELRIAAELAQDLKMIEAFSNGVDIHKLTAAEINNVPLEKVTPEMRRAAKTLNFGILYGMGVKAFARGSGFSESEAKKFFEEYSRDFSGIEAYIEKTIEFAKEKGYVETYYGRRRYLEGLLSGGFRVKKEAERMAINMPIQGTAADMVKLAMISVSNMLKNKYNEKDIRMLLQIHDELLFEIADKKDISESVIKDIKNAMEGVWKGKVLFKVDVKLGKNWADLT</sequence>
<dbReference type="SUPFAM" id="SSF88723">
    <property type="entry name" value="PIN domain-like"/>
    <property type="match status" value="1"/>
</dbReference>
<keyword evidence="11" id="KW-0540">Nuclease</keyword>
<evidence type="ECO:0000313" key="15">
    <source>
        <dbReference type="EMBL" id="OHA14221.1"/>
    </source>
</evidence>
<evidence type="ECO:0000256" key="1">
    <source>
        <dbReference type="ARBA" id="ARBA00007705"/>
    </source>
</evidence>
<comment type="caution">
    <text evidence="15">The sequence shown here is derived from an EMBL/GenBank/DDBJ whole genome shotgun (WGS) entry which is preliminary data.</text>
</comment>
<dbReference type="SMART" id="SM00482">
    <property type="entry name" value="POLAc"/>
    <property type="match status" value="1"/>
</dbReference>
<keyword evidence="11" id="KW-0269">Exonuclease</keyword>
<dbReference type="SMART" id="SM00279">
    <property type="entry name" value="HhH2"/>
    <property type="match status" value="1"/>
</dbReference>
<dbReference type="EC" id="2.7.7.7" evidence="10 11"/>
<keyword evidence="4 11" id="KW-0235">DNA replication</keyword>
<dbReference type="SUPFAM" id="SSF47807">
    <property type="entry name" value="5' to 3' exonuclease, C-terminal subdomain"/>
    <property type="match status" value="1"/>
</dbReference>
<dbReference type="Pfam" id="PF00476">
    <property type="entry name" value="DNA_pol_A"/>
    <property type="match status" value="1"/>
</dbReference>
<keyword evidence="6 11" id="KW-0239">DNA-directed DNA polymerase</keyword>
<dbReference type="SMART" id="SM00475">
    <property type="entry name" value="53EXOc"/>
    <property type="match status" value="1"/>
</dbReference>
<dbReference type="GO" id="GO:0008409">
    <property type="term" value="F:5'-3' exonuclease activity"/>
    <property type="evidence" value="ECO:0007669"/>
    <property type="project" value="UniProtKB-UniRule"/>
</dbReference>
<gene>
    <name evidence="11" type="primary">polA</name>
    <name evidence="15" type="ORF">A3G49_02890</name>
</gene>
<dbReference type="InterPro" id="IPR043502">
    <property type="entry name" value="DNA/RNA_pol_sf"/>
</dbReference>
<dbReference type="InterPro" id="IPR018320">
    <property type="entry name" value="DNA_polymerase_1"/>
</dbReference>
<dbReference type="InterPro" id="IPR036279">
    <property type="entry name" value="5-3_exonuclease_C_sf"/>
</dbReference>
<dbReference type="InterPro" id="IPR001098">
    <property type="entry name" value="DNA-dir_DNA_pol_A_palm_dom"/>
</dbReference>
<dbReference type="GO" id="GO:0003677">
    <property type="term" value="F:DNA binding"/>
    <property type="evidence" value="ECO:0007669"/>
    <property type="project" value="UniProtKB-UniRule"/>
</dbReference>
<dbReference type="InterPro" id="IPR036397">
    <property type="entry name" value="RNaseH_sf"/>
</dbReference>
<accession>A0A1G2LTU7</accession>
<dbReference type="Gene3D" id="3.30.420.10">
    <property type="entry name" value="Ribonuclease H-like superfamily/Ribonuclease H"/>
    <property type="match status" value="1"/>
</dbReference>
<dbReference type="InterPro" id="IPR002421">
    <property type="entry name" value="5-3_exonuclease"/>
</dbReference>
<dbReference type="InterPro" id="IPR012337">
    <property type="entry name" value="RNaseH-like_sf"/>
</dbReference>
<dbReference type="EMBL" id="MHQY01000013">
    <property type="protein sequence ID" value="OHA14221.1"/>
    <property type="molecule type" value="Genomic_DNA"/>
</dbReference>
<dbReference type="Proteomes" id="UP000177171">
    <property type="component" value="Unassembled WGS sequence"/>
</dbReference>
<proteinExistence type="inferred from homology"/>
<keyword evidence="2 11" id="KW-0808">Transferase</keyword>
<dbReference type="CDD" id="cd09898">
    <property type="entry name" value="H3TH_53EXO"/>
    <property type="match status" value="1"/>
</dbReference>
<keyword evidence="3 11" id="KW-0548">Nucleotidyltransferase</keyword>
<feature type="coiled-coil region" evidence="12">
    <location>
        <begin position="201"/>
        <end position="239"/>
    </location>
</feature>
<dbReference type="InterPro" id="IPR020045">
    <property type="entry name" value="DNA_polI_H3TH"/>
</dbReference>
<evidence type="ECO:0000256" key="8">
    <source>
        <dbReference type="ARBA" id="ARBA00023204"/>
    </source>
</evidence>
<keyword evidence="8 11" id="KW-0234">DNA repair</keyword>
<keyword evidence="11" id="KW-0378">Hydrolase</keyword>
<name>A0A1G2LTU7_9BACT</name>
<dbReference type="SUPFAM" id="SSF53098">
    <property type="entry name" value="Ribonuclease H-like"/>
    <property type="match status" value="1"/>
</dbReference>
<dbReference type="Pfam" id="PF02739">
    <property type="entry name" value="5_3_exonuc_N"/>
    <property type="match status" value="1"/>
</dbReference>
<feature type="domain" description="DNA-directed DNA polymerase family A palm" evidence="14">
    <location>
        <begin position="622"/>
        <end position="830"/>
    </location>
</feature>
<dbReference type="CDD" id="cd08637">
    <property type="entry name" value="DNA_pol_A_pol_I_C"/>
    <property type="match status" value="1"/>
</dbReference>
<dbReference type="FunFam" id="1.10.150.20:FF:000002">
    <property type="entry name" value="DNA polymerase I"/>
    <property type="match status" value="1"/>
</dbReference>
<evidence type="ECO:0000259" key="14">
    <source>
        <dbReference type="SMART" id="SM00482"/>
    </source>
</evidence>
<organism evidence="15 16">
    <name type="scientific">Candidatus Sungbacteria bacterium RIFCSPLOWO2_12_FULL_41_11</name>
    <dbReference type="NCBI Taxonomy" id="1802286"/>
    <lineage>
        <taxon>Bacteria</taxon>
        <taxon>Candidatus Sungiibacteriota</taxon>
    </lineage>
</organism>
<reference evidence="15 16" key="1">
    <citation type="journal article" date="2016" name="Nat. Commun.">
        <title>Thousands of microbial genomes shed light on interconnected biogeochemical processes in an aquifer system.</title>
        <authorList>
            <person name="Anantharaman K."/>
            <person name="Brown C.T."/>
            <person name="Hug L.A."/>
            <person name="Sharon I."/>
            <person name="Castelle C.J."/>
            <person name="Probst A.J."/>
            <person name="Thomas B.C."/>
            <person name="Singh A."/>
            <person name="Wilkins M.J."/>
            <person name="Karaoz U."/>
            <person name="Brodie E.L."/>
            <person name="Williams K.H."/>
            <person name="Hubbard S.S."/>
            <person name="Banfield J.F."/>
        </authorList>
    </citation>
    <scope>NUCLEOTIDE SEQUENCE [LARGE SCALE GENOMIC DNA]</scope>
</reference>
<evidence type="ECO:0000256" key="4">
    <source>
        <dbReference type="ARBA" id="ARBA00022705"/>
    </source>
</evidence>
<dbReference type="GO" id="GO:0006261">
    <property type="term" value="P:DNA-templated DNA replication"/>
    <property type="evidence" value="ECO:0007669"/>
    <property type="project" value="UniProtKB-UniRule"/>
</dbReference>
<dbReference type="AlphaFoldDB" id="A0A1G2LTU7"/>
<dbReference type="InterPro" id="IPR029060">
    <property type="entry name" value="PIN-like_dom_sf"/>
</dbReference>
<dbReference type="InterPro" id="IPR020046">
    <property type="entry name" value="5-3_exonucl_a-hlix_arch_N"/>
</dbReference>
<evidence type="ECO:0000256" key="2">
    <source>
        <dbReference type="ARBA" id="ARBA00022679"/>
    </source>
</evidence>
<evidence type="ECO:0000256" key="9">
    <source>
        <dbReference type="ARBA" id="ARBA00049244"/>
    </source>
</evidence>
<dbReference type="PANTHER" id="PTHR10133:SF27">
    <property type="entry name" value="DNA POLYMERASE NU"/>
    <property type="match status" value="1"/>
</dbReference>
<evidence type="ECO:0000256" key="12">
    <source>
        <dbReference type="SAM" id="Coils"/>
    </source>
</evidence>
<protein>
    <recommendedName>
        <fullName evidence="10 11">DNA polymerase I</fullName>
        <ecNumber evidence="10 11">2.7.7.7</ecNumber>
    </recommendedName>
</protein>
<dbReference type="PANTHER" id="PTHR10133">
    <property type="entry name" value="DNA POLYMERASE I"/>
    <property type="match status" value="1"/>
</dbReference>
<dbReference type="NCBIfam" id="TIGR00593">
    <property type="entry name" value="pola"/>
    <property type="match status" value="1"/>
</dbReference>
<comment type="function">
    <text evidence="11">In addition to polymerase activity, this DNA polymerase exhibits 5'-3' exonuclease activity.</text>
</comment>
<dbReference type="PRINTS" id="PR00868">
    <property type="entry name" value="DNAPOLI"/>
</dbReference>
<dbReference type="InterPro" id="IPR002298">
    <property type="entry name" value="DNA_polymerase_A"/>
</dbReference>
<evidence type="ECO:0000313" key="16">
    <source>
        <dbReference type="Proteomes" id="UP000177171"/>
    </source>
</evidence>
<dbReference type="GO" id="GO:0003887">
    <property type="term" value="F:DNA-directed DNA polymerase activity"/>
    <property type="evidence" value="ECO:0007669"/>
    <property type="project" value="UniProtKB-UniRule"/>
</dbReference>
<dbReference type="Pfam" id="PF01367">
    <property type="entry name" value="5_3_exonuc"/>
    <property type="match status" value="1"/>
</dbReference>
<dbReference type="Gene3D" id="3.30.70.370">
    <property type="match status" value="1"/>
</dbReference>
<feature type="domain" description="5'-3' exonuclease" evidence="13">
    <location>
        <begin position="1"/>
        <end position="265"/>
    </location>
</feature>